<keyword evidence="4" id="KW-1185">Reference proteome</keyword>
<feature type="compositionally biased region" description="Pro residues" evidence="1">
    <location>
        <begin position="131"/>
        <end position="146"/>
    </location>
</feature>
<dbReference type="InterPro" id="IPR043502">
    <property type="entry name" value="DNA/RNA_pol_sf"/>
</dbReference>
<evidence type="ECO:0000313" key="3">
    <source>
        <dbReference type="EMBL" id="KAI3428413.1"/>
    </source>
</evidence>
<feature type="region of interest" description="Disordered" evidence="1">
    <location>
        <begin position="1"/>
        <end position="34"/>
    </location>
</feature>
<sequence>MQEKTDGGGGSRAVATAALPVSPSQPPMLPSDPHTTPLPPCASAIVAALGASTSAPCTAAEVMAAAGDLEALRLEAVEEADYHRGSAQVEPCDGAYLGQPTGEWLDGQPTACPEDGGGGSGAAAAALPVSPGQPPMLPSDPHTTPPTPCASAIVAALGASTSAPCTAAEVMAAAGDLEALRLEAVEEADYHRGSAQVEPCDGAYLGQPTGEWLDGQPTACLEGGGGGSIATVAALPVSPHQPLMLPSDPHTTPPTPTPSASDALATLKASMDAPFTAAELLAVARRTPRRKAVIGPLAPWLLKPASQHLAPLLAAEFNAWRRVGCLHPADALSAIALVPKIATPTQPSDFRGIAVGALPAKLYASVLESRVSEHAEAAGVHAAGQFGFRRGRSTEQAVLVLRTVVDSCRRRRRQHLQQQERRQQRQQSGGTGQLWAAFVDFQQAYDRVPRTQLWEQLERLGYGGEWLSAVRALYAAVPMAVSVPGLEGQTFSSTQGLKQGCPLSPTLFALYIADFEDRVMAAARRGEQLDLPVLAGELLPPLLYADDMALLATSAAGLQRQLQLLEEYCAERGLAVNLRKTKVMLLAGAETTEAASQLVRRARLLYAGQRLEGTDSFKYLGVLFHSTQSIGESAAGVRAAVARFAAAAFEGRCAELGLEAARLLLLLYHSLVDSTLSYCAAVWAPGLACTAARRPISGGSAPSAAEQQHHRTLRRLLGLPQRAPIATILAEAGELPLYITWLISAARLWRTATQAPAGSLLGLALQEARNLAAGCADERQLATAKQPWAAQLQQAMQAAGVEFSLDSRDPPQPEAVRRAALRRYQQRVATAAQQPRASQLRHYFVVVRPSCLEDGGAVGYC</sequence>
<dbReference type="SUPFAM" id="SSF56672">
    <property type="entry name" value="DNA/RNA polymerases"/>
    <property type="match status" value="1"/>
</dbReference>
<feature type="region of interest" description="Disordered" evidence="1">
    <location>
        <begin position="106"/>
        <end position="146"/>
    </location>
</feature>
<evidence type="ECO:0000259" key="2">
    <source>
        <dbReference type="PROSITE" id="PS50878"/>
    </source>
</evidence>
<reference evidence="3" key="1">
    <citation type="journal article" date="2019" name="Plant J.">
        <title>Chlorella vulgaris genome assembly and annotation reveals the molecular basis for metabolic acclimation to high light conditions.</title>
        <authorList>
            <person name="Cecchin M."/>
            <person name="Marcolungo L."/>
            <person name="Rossato M."/>
            <person name="Girolomoni L."/>
            <person name="Cosentino E."/>
            <person name="Cuine S."/>
            <person name="Li-Beisson Y."/>
            <person name="Delledonne M."/>
            <person name="Ballottari M."/>
        </authorList>
    </citation>
    <scope>NUCLEOTIDE SEQUENCE</scope>
    <source>
        <strain evidence="3">211/11P</strain>
    </source>
</reference>
<dbReference type="AlphaFoldDB" id="A0A9D4YVF0"/>
<feature type="compositionally biased region" description="Pro residues" evidence="1">
    <location>
        <begin position="23"/>
        <end position="34"/>
    </location>
</feature>
<dbReference type="EMBL" id="SIDB01000009">
    <property type="protein sequence ID" value="KAI3428413.1"/>
    <property type="molecule type" value="Genomic_DNA"/>
</dbReference>
<gene>
    <name evidence="3" type="ORF">D9Q98_007240</name>
</gene>
<dbReference type="InterPro" id="IPR000477">
    <property type="entry name" value="RT_dom"/>
</dbReference>
<evidence type="ECO:0000313" key="4">
    <source>
        <dbReference type="Proteomes" id="UP001055712"/>
    </source>
</evidence>
<dbReference type="PANTHER" id="PTHR47027">
    <property type="entry name" value="REVERSE TRANSCRIPTASE DOMAIN-CONTAINING PROTEIN"/>
    <property type="match status" value="1"/>
</dbReference>
<feature type="domain" description="Reverse transcriptase" evidence="2">
    <location>
        <begin position="319"/>
        <end position="624"/>
    </location>
</feature>
<dbReference type="CDD" id="cd01650">
    <property type="entry name" value="RT_nLTR_like"/>
    <property type="match status" value="1"/>
</dbReference>
<proteinExistence type="predicted"/>
<name>A0A9D4YVF0_CHLVU</name>
<dbReference type="Pfam" id="PF00078">
    <property type="entry name" value="RVT_1"/>
    <property type="match status" value="1"/>
</dbReference>
<protein>
    <recommendedName>
        <fullName evidence="2">Reverse transcriptase domain-containing protein</fullName>
    </recommendedName>
</protein>
<organism evidence="3 4">
    <name type="scientific">Chlorella vulgaris</name>
    <name type="common">Green alga</name>
    <dbReference type="NCBI Taxonomy" id="3077"/>
    <lineage>
        <taxon>Eukaryota</taxon>
        <taxon>Viridiplantae</taxon>
        <taxon>Chlorophyta</taxon>
        <taxon>core chlorophytes</taxon>
        <taxon>Trebouxiophyceae</taxon>
        <taxon>Chlorellales</taxon>
        <taxon>Chlorellaceae</taxon>
        <taxon>Chlorella clade</taxon>
        <taxon>Chlorella</taxon>
    </lineage>
</organism>
<evidence type="ECO:0000256" key="1">
    <source>
        <dbReference type="SAM" id="MobiDB-lite"/>
    </source>
</evidence>
<dbReference type="Proteomes" id="UP001055712">
    <property type="component" value="Unassembled WGS sequence"/>
</dbReference>
<reference evidence="3" key="2">
    <citation type="submission" date="2020-11" db="EMBL/GenBank/DDBJ databases">
        <authorList>
            <person name="Cecchin M."/>
            <person name="Marcolungo L."/>
            <person name="Rossato M."/>
            <person name="Girolomoni L."/>
            <person name="Cosentino E."/>
            <person name="Cuine S."/>
            <person name="Li-Beisson Y."/>
            <person name="Delledonne M."/>
            <person name="Ballottari M."/>
        </authorList>
    </citation>
    <scope>NUCLEOTIDE SEQUENCE</scope>
    <source>
        <strain evidence="3">211/11P</strain>
        <tissue evidence="3">Whole cell</tissue>
    </source>
</reference>
<dbReference type="OrthoDB" id="515277at2759"/>
<dbReference type="PROSITE" id="PS50878">
    <property type="entry name" value="RT_POL"/>
    <property type="match status" value="1"/>
</dbReference>
<dbReference type="PANTHER" id="PTHR47027:SF20">
    <property type="entry name" value="REVERSE TRANSCRIPTASE-LIKE PROTEIN WITH RNA-DIRECTED DNA POLYMERASE DOMAIN"/>
    <property type="match status" value="1"/>
</dbReference>
<accession>A0A9D4YVF0</accession>
<comment type="caution">
    <text evidence="3">The sequence shown here is derived from an EMBL/GenBank/DDBJ whole genome shotgun (WGS) entry which is preliminary data.</text>
</comment>